<keyword evidence="3" id="KW-1185">Reference proteome</keyword>
<gene>
    <name evidence="2" type="ORF">BN12_790007</name>
</gene>
<feature type="domain" description="OLD protein-like TOPRIM" evidence="1">
    <location>
        <begin position="5"/>
        <end position="67"/>
    </location>
</feature>
<name>A0A077M1K4_9MICO</name>
<reference evidence="2 3" key="1">
    <citation type="journal article" date="2013" name="ISME J.">
        <title>A metabolic model for members of the genus Tetrasphaera involved in enhanced biological phosphorus removal.</title>
        <authorList>
            <person name="Kristiansen R."/>
            <person name="Nguyen H.T.T."/>
            <person name="Saunders A.M."/>
            <person name="Nielsen J.L."/>
            <person name="Wimmer R."/>
            <person name="Le V.Q."/>
            <person name="McIlroy S.J."/>
            <person name="Petrovski S."/>
            <person name="Seviour R.J."/>
            <person name="Calteau A."/>
            <person name="Nielsen K.L."/>
            <person name="Nielsen P.H."/>
        </authorList>
    </citation>
    <scope>NUCLEOTIDE SEQUENCE [LARGE SCALE GENOMIC DNA]</scope>
    <source>
        <strain evidence="2 3">T1-X7</strain>
    </source>
</reference>
<evidence type="ECO:0000259" key="1">
    <source>
        <dbReference type="Pfam" id="PF20469"/>
    </source>
</evidence>
<dbReference type="RefSeq" id="WP_053080004.1">
    <property type="nucleotide sequence ID" value="NZ_HF570958.1"/>
</dbReference>
<dbReference type="STRING" id="1194083.BN12_790007"/>
<dbReference type="InterPro" id="IPR034139">
    <property type="entry name" value="TOPRIM_OLD"/>
</dbReference>
<dbReference type="Proteomes" id="UP000035721">
    <property type="component" value="Unassembled WGS sequence"/>
</dbReference>
<sequence length="186" mass="19971">MTLPRTVVLVEGTSDRIALYAAARRQGRDLTAEGVRVVPMGGITNTRAFAARYGPHGLDVPLVGLYDAPEEPALRHGLAAAGLTAAPTDDGLERLGFFSCSADLEDELIRAHGCEAVEAVIEAAGEARSLRLLARMPAQRDWSRQAVLHRFVGVRSGRKARYAELLVGALEPGRVPKPLQAVLDRV</sequence>
<evidence type="ECO:0000313" key="3">
    <source>
        <dbReference type="Proteomes" id="UP000035721"/>
    </source>
</evidence>
<dbReference type="EMBL" id="CAJB01000413">
    <property type="protein sequence ID" value="CCH80178.1"/>
    <property type="molecule type" value="Genomic_DNA"/>
</dbReference>
<dbReference type="OrthoDB" id="9152042at2"/>
<organism evidence="2 3">
    <name type="scientific">Nostocoides japonicum T1-X7</name>
    <dbReference type="NCBI Taxonomy" id="1194083"/>
    <lineage>
        <taxon>Bacteria</taxon>
        <taxon>Bacillati</taxon>
        <taxon>Actinomycetota</taxon>
        <taxon>Actinomycetes</taxon>
        <taxon>Micrococcales</taxon>
        <taxon>Intrasporangiaceae</taxon>
        <taxon>Nostocoides</taxon>
    </lineage>
</organism>
<proteinExistence type="predicted"/>
<comment type="caution">
    <text evidence="2">The sequence shown here is derived from an EMBL/GenBank/DDBJ whole genome shotgun (WGS) entry which is preliminary data.</text>
</comment>
<evidence type="ECO:0000313" key="2">
    <source>
        <dbReference type="EMBL" id="CCH80178.1"/>
    </source>
</evidence>
<protein>
    <recommendedName>
        <fullName evidence="1">OLD protein-like TOPRIM domain-containing protein</fullName>
    </recommendedName>
</protein>
<accession>A0A077M1K4</accession>
<dbReference type="AlphaFoldDB" id="A0A077M1K4"/>
<dbReference type="Pfam" id="PF20469">
    <property type="entry name" value="OLD-like_TOPRIM"/>
    <property type="match status" value="1"/>
</dbReference>